<evidence type="ECO:0000313" key="3">
    <source>
        <dbReference type="EMBL" id="MDA4844187.1"/>
    </source>
</evidence>
<sequence>MSEEKINDLDKRIHALEFKLESKLSSSRFATSAFAFILAGAVILASIGYFDFRHIPNRIEAEINGQVGAAINSTIRTDFERLIGPNYEEILAGLGNIETGKVDIPHKRRQTGDQWQEVFREKVAFESNFKTQPQVFLSVTSIEAYHRSTTTTYRTSVEKLDRAGFELVVSSAYMDSFSNARIHWMAIDSVFRQLRSSE</sequence>
<gene>
    <name evidence="3" type="ORF">OOZ53_02450</name>
</gene>
<proteinExistence type="predicted"/>
<feature type="transmembrane region" description="Helical" evidence="1">
    <location>
        <begin position="29"/>
        <end position="50"/>
    </location>
</feature>
<dbReference type="InterPro" id="IPR019019">
    <property type="entry name" value="H-type_lectin_domain"/>
</dbReference>
<dbReference type="SUPFAM" id="SSF141086">
    <property type="entry name" value="Agglutinin HPA-like"/>
    <property type="match status" value="1"/>
</dbReference>
<keyword evidence="1" id="KW-0812">Transmembrane</keyword>
<reference evidence="3" key="1">
    <citation type="submission" date="2022-11" db="EMBL/GenBank/DDBJ databases">
        <title>Hoeflea poritis sp. nov., isolated from scleractinian coral Porites lutea.</title>
        <authorList>
            <person name="Zhang G."/>
            <person name="Wei Q."/>
            <person name="Cai L."/>
        </authorList>
    </citation>
    <scope>NUCLEOTIDE SEQUENCE</scope>
    <source>
        <strain evidence="3">E7-10</strain>
    </source>
</reference>
<comment type="caution">
    <text evidence="3">The sequence shown here is derived from an EMBL/GenBank/DDBJ whole genome shotgun (WGS) entry which is preliminary data.</text>
</comment>
<evidence type="ECO:0000256" key="1">
    <source>
        <dbReference type="SAM" id="Phobius"/>
    </source>
</evidence>
<accession>A0ABT4VHM7</accession>
<organism evidence="3 4">
    <name type="scientific">Hoeflea poritis</name>
    <dbReference type="NCBI Taxonomy" id="2993659"/>
    <lineage>
        <taxon>Bacteria</taxon>
        <taxon>Pseudomonadati</taxon>
        <taxon>Pseudomonadota</taxon>
        <taxon>Alphaproteobacteria</taxon>
        <taxon>Hyphomicrobiales</taxon>
        <taxon>Rhizobiaceae</taxon>
        <taxon>Hoeflea</taxon>
    </lineage>
</organism>
<dbReference type="Pfam" id="PF09458">
    <property type="entry name" value="H_lectin"/>
    <property type="match status" value="1"/>
</dbReference>
<protein>
    <recommendedName>
        <fullName evidence="2">H-type lectin domain-containing protein</fullName>
    </recommendedName>
</protein>
<dbReference type="RefSeq" id="WP_271087710.1">
    <property type="nucleotide sequence ID" value="NZ_JAPJZH010000001.1"/>
</dbReference>
<name>A0ABT4VHM7_9HYPH</name>
<dbReference type="InterPro" id="IPR037221">
    <property type="entry name" value="H-type_lectin_dom_sf"/>
</dbReference>
<dbReference type="Proteomes" id="UP001148313">
    <property type="component" value="Unassembled WGS sequence"/>
</dbReference>
<dbReference type="EMBL" id="JAPJZH010000001">
    <property type="protein sequence ID" value="MDA4844187.1"/>
    <property type="molecule type" value="Genomic_DNA"/>
</dbReference>
<dbReference type="Gene3D" id="2.60.40.2080">
    <property type="match status" value="1"/>
</dbReference>
<keyword evidence="1" id="KW-0472">Membrane</keyword>
<feature type="domain" description="H-type lectin" evidence="2">
    <location>
        <begin position="122"/>
        <end position="187"/>
    </location>
</feature>
<keyword evidence="1" id="KW-1133">Transmembrane helix</keyword>
<evidence type="ECO:0000313" key="4">
    <source>
        <dbReference type="Proteomes" id="UP001148313"/>
    </source>
</evidence>
<evidence type="ECO:0000259" key="2">
    <source>
        <dbReference type="Pfam" id="PF09458"/>
    </source>
</evidence>
<keyword evidence="4" id="KW-1185">Reference proteome</keyword>